<dbReference type="RefSeq" id="WP_076632567.1">
    <property type="nucleotide sequence ID" value="NZ_JADOFQ010000032.1"/>
</dbReference>
<dbReference type="Proteomes" id="UP000743107">
    <property type="component" value="Unassembled WGS sequence"/>
</dbReference>
<evidence type="ECO:0000313" key="4">
    <source>
        <dbReference type="Proteomes" id="UP000743107"/>
    </source>
</evidence>
<dbReference type="GO" id="GO:0005727">
    <property type="term" value="C:extrachromosomal circular DNA"/>
    <property type="evidence" value="ECO:0007669"/>
    <property type="project" value="InterPro"/>
</dbReference>
<name>A0AA40XAV0_PEDPE</name>
<dbReference type="Gene3D" id="3.40.1310.30">
    <property type="match status" value="1"/>
</dbReference>
<accession>A0AA40XAV0</accession>
<reference evidence="3" key="1">
    <citation type="submission" date="2020-11" db="EMBL/GenBank/DDBJ databases">
        <title>Antibiotic susceptibility profiles of Pediococcus pentosaceus from various origins and their implications for the safety assessment of strains with food-technology applications.</title>
        <authorList>
            <person name="Shani N."/>
            <person name="Oberhaensli S."/>
            <person name="Arias E."/>
        </authorList>
    </citation>
    <scope>NUCLEOTIDE SEQUENCE</scope>
    <source>
        <strain evidence="3">FAM 19164</strain>
    </source>
</reference>
<dbReference type="EMBL" id="JADOFV010000013">
    <property type="protein sequence ID" value="MBF7128163.1"/>
    <property type="molecule type" value="Genomic_DNA"/>
</dbReference>
<dbReference type="GO" id="GO:0003677">
    <property type="term" value="F:DNA binding"/>
    <property type="evidence" value="ECO:0007669"/>
    <property type="project" value="InterPro"/>
</dbReference>
<proteinExistence type="predicted"/>
<dbReference type="InterPro" id="IPR053923">
    <property type="entry name" value="RepB_C"/>
</dbReference>
<dbReference type="GO" id="GO:0006260">
    <property type="term" value="P:DNA replication"/>
    <property type="evidence" value="ECO:0007669"/>
    <property type="project" value="InterPro"/>
</dbReference>
<dbReference type="GO" id="GO:0003916">
    <property type="term" value="F:DNA topoisomerase activity"/>
    <property type="evidence" value="ECO:0007669"/>
    <property type="project" value="InterPro"/>
</dbReference>
<gene>
    <name evidence="3" type="ORF">ITQ97_10310</name>
</gene>
<sequence length="215" mass="25171">MTNKTDIDWTVPRKNLNPKTKRPFKRGRNWGIVVYPESAPKDWLDIIRMEPAAVSPLHDKDVNPDGERKKAHYHVVLNYKGYKSFEQIDELARLLRAPIPQRVSSLTGAVRYLTHMDNPEKYRYDDTKVQAYGGFDLENCLALSTGDKRQALREMISFISDNEIVHLKDFADYCLSDEAPAGWFELLTERNTLFIKEYIKSNWQKIQYVREKSEQ</sequence>
<evidence type="ECO:0000259" key="1">
    <source>
        <dbReference type="Pfam" id="PF01719"/>
    </source>
</evidence>
<evidence type="ECO:0000313" key="3">
    <source>
        <dbReference type="EMBL" id="MBF7128163.1"/>
    </source>
</evidence>
<evidence type="ECO:0000259" key="2">
    <source>
        <dbReference type="Pfam" id="PF21861"/>
    </source>
</evidence>
<dbReference type="Pfam" id="PF01719">
    <property type="entry name" value="Rep_OBD"/>
    <property type="match status" value="1"/>
</dbReference>
<dbReference type="AlphaFoldDB" id="A0AA40XAV0"/>
<comment type="caution">
    <text evidence="3">The sequence shown here is derived from an EMBL/GenBank/DDBJ whole genome shotgun (WGS) entry which is preliminary data.</text>
</comment>
<dbReference type="Pfam" id="PF21861">
    <property type="entry name" value="RepB_C"/>
    <property type="match status" value="1"/>
</dbReference>
<feature type="domain" description="Plasmid replication protein origin binding" evidence="1">
    <location>
        <begin position="24"/>
        <end position="138"/>
    </location>
</feature>
<dbReference type="InterPro" id="IPR002631">
    <property type="entry name" value="Plasmid_rep_OBD"/>
</dbReference>
<protein>
    <submittedName>
        <fullName evidence="3">Replication protein</fullName>
    </submittedName>
</protein>
<feature type="domain" description="Replication protein RepB C-terminal" evidence="2">
    <location>
        <begin position="145"/>
        <end position="204"/>
    </location>
</feature>
<organism evidence="3 4">
    <name type="scientific">Pediococcus pentosaceus</name>
    <dbReference type="NCBI Taxonomy" id="1255"/>
    <lineage>
        <taxon>Bacteria</taxon>
        <taxon>Bacillati</taxon>
        <taxon>Bacillota</taxon>
        <taxon>Bacilli</taxon>
        <taxon>Lactobacillales</taxon>
        <taxon>Lactobacillaceae</taxon>
        <taxon>Pediococcus</taxon>
    </lineage>
</organism>